<dbReference type="InterPro" id="IPR036890">
    <property type="entry name" value="HATPase_C_sf"/>
</dbReference>
<dbReference type="PANTHER" id="PTHR24421">
    <property type="entry name" value="NITRATE/NITRITE SENSOR PROTEIN NARX-RELATED"/>
    <property type="match status" value="1"/>
</dbReference>
<dbReference type="SUPFAM" id="SSF55874">
    <property type="entry name" value="ATPase domain of HSP90 chaperone/DNA topoisomerase II/histidine kinase"/>
    <property type="match status" value="1"/>
</dbReference>
<evidence type="ECO:0000256" key="1">
    <source>
        <dbReference type="ARBA" id="ARBA00022679"/>
    </source>
</evidence>
<reference evidence="6" key="1">
    <citation type="journal article" date="2019" name="Int. J. Syst. Evol. Microbiol.">
        <title>The Global Catalogue of Microorganisms (GCM) 10K type strain sequencing project: providing services to taxonomists for standard genome sequencing and annotation.</title>
        <authorList>
            <consortium name="The Broad Institute Genomics Platform"/>
            <consortium name="The Broad Institute Genome Sequencing Center for Infectious Disease"/>
            <person name="Wu L."/>
            <person name="Ma J."/>
        </authorList>
    </citation>
    <scope>NUCLEOTIDE SEQUENCE [LARGE SCALE GENOMIC DNA]</scope>
    <source>
        <strain evidence="6">CGMCC 4.1467</strain>
    </source>
</reference>
<comment type="caution">
    <text evidence="5">The sequence shown here is derived from an EMBL/GenBank/DDBJ whole genome shotgun (WGS) entry which is preliminary data.</text>
</comment>
<keyword evidence="4" id="KW-1133">Transmembrane helix</keyword>
<feature type="transmembrane region" description="Helical" evidence="4">
    <location>
        <begin position="430"/>
        <end position="452"/>
    </location>
</feature>
<gene>
    <name evidence="5" type="ORF">ACFQY0_16080</name>
</gene>
<dbReference type="RefSeq" id="WP_379714408.1">
    <property type="nucleotide sequence ID" value="NZ_JBHTBS010000009.1"/>
</dbReference>
<keyword evidence="2 5" id="KW-0418">Kinase</keyword>
<evidence type="ECO:0000256" key="2">
    <source>
        <dbReference type="ARBA" id="ARBA00022777"/>
    </source>
</evidence>
<keyword evidence="3" id="KW-0902">Two-component regulatory system</keyword>
<evidence type="ECO:0000256" key="3">
    <source>
        <dbReference type="ARBA" id="ARBA00023012"/>
    </source>
</evidence>
<keyword evidence="6" id="KW-1185">Reference proteome</keyword>
<name>A0ABW2L8H6_9BACT</name>
<evidence type="ECO:0000313" key="5">
    <source>
        <dbReference type="EMBL" id="MFC7338714.1"/>
    </source>
</evidence>
<dbReference type="EMBL" id="JBHTBS010000009">
    <property type="protein sequence ID" value="MFC7338714.1"/>
    <property type="molecule type" value="Genomic_DNA"/>
</dbReference>
<dbReference type="PANTHER" id="PTHR24421:SF63">
    <property type="entry name" value="SENSOR HISTIDINE KINASE DESK"/>
    <property type="match status" value="1"/>
</dbReference>
<keyword evidence="4" id="KW-0812">Transmembrane</keyword>
<proteinExistence type="predicted"/>
<keyword evidence="4" id="KW-0472">Membrane</keyword>
<dbReference type="Gene3D" id="3.30.565.10">
    <property type="entry name" value="Histidine kinase-like ATPase, C-terminal domain"/>
    <property type="match status" value="1"/>
</dbReference>
<organism evidence="5 6">
    <name type="scientific">Haloferula chungangensis</name>
    <dbReference type="NCBI Taxonomy" id="1048331"/>
    <lineage>
        <taxon>Bacteria</taxon>
        <taxon>Pseudomonadati</taxon>
        <taxon>Verrucomicrobiota</taxon>
        <taxon>Verrucomicrobiia</taxon>
        <taxon>Verrucomicrobiales</taxon>
        <taxon>Verrucomicrobiaceae</taxon>
        <taxon>Haloferula</taxon>
    </lineage>
</organism>
<evidence type="ECO:0000256" key="4">
    <source>
        <dbReference type="SAM" id="Phobius"/>
    </source>
</evidence>
<sequence length="653" mass="73023">MSLVRNRWISFLIAALLSHNDVGAGQEGDLGTHSLQALEKRLGEIDAELSHLAHDSLRGGVGSIGYRSKPHPTPSAEEWVEISFDRAYPIDEVILVPTLWRDSNEGFQADGFPEGFRIIAGSGSREEGVVIASYDGTDHLLPRIAPVVVPIDGFTASWLRVEASQLTRRAFDDSFIFQLSELMVFSGSRNVALRRPARSFSNHGRDLSHAWDLQFLVDGHIPYLMAAAQGEPSVSYIASVQKHSALIVDLGEVVPLSGISLHAVDQSDTVPQAYSGNLGIPPKLLIEGATKPDFSDAVVLLSEDLGEFTDTSPINMWRLSDPLCRYVRISTPDEATRARFGFAEIEIFSGDRNVALHRSVVPNVQPVQEVEGTKRFLSSLTDGRNLYGEILSIREWMNQLARRHDLETERPLIVAELNRRYARQKRNLQIMSWVAALLAVGVAFIILIDRMLRMRQTAKMRERFAADLHDELGANIHTIGLLGDLARDANSREELIELLDRSRMFTERSGFIIRNWAKRLEARGLCEDLVNDMKVASASLLADLDHEFSIEGEEHLEKLSPRKRIYIFLFYKECLSNILRHSGATSVVTRLKSTRSDLTLEVSDNGIGLEGEVPRSLKRRARLLRANAWNEKSTDSGTCITLHLRIPRLLGFP</sequence>
<dbReference type="GO" id="GO:0016301">
    <property type="term" value="F:kinase activity"/>
    <property type="evidence" value="ECO:0007669"/>
    <property type="project" value="UniProtKB-KW"/>
</dbReference>
<dbReference type="InterPro" id="IPR050482">
    <property type="entry name" value="Sensor_HK_TwoCompSys"/>
</dbReference>
<dbReference type="Proteomes" id="UP001596472">
    <property type="component" value="Unassembled WGS sequence"/>
</dbReference>
<accession>A0ABW2L8H6</accession>
<keyword evidence="1" id="KW-0808">Transferase</keyword>
<evidence type="ECO:0000313" key="6">
    <source>
        <dbReference type="Proteomes" id="UP001596472"/>
    </source>
</evidence>
<protein>
    <submittedName>
        <fullName evidence="5">Sensor histidine kinase</fullName>
    </submittedName>
</protein>